<sequence>MARRAMIISIHGDPLAELGGIQSGGQNIYVRQVALGLQQLDWEVDVFTHWQDNNVEPQVRLGPKGSVIRLAAGRKEFIPKDELYGYVQHFVRELKEYLNWSKKRYDIIHSNYWLSGLAGLNLKEYLGVPQVHTSHSLGSIKASETGLKGIGLLRRLEAERKIVEGVNCVVATAPEEMERLIKDYGACSERIALVPCGVDPMLFHPGKRHESKAQLGLEDKKVVVYVGRFDENKGLNTLLTSLEMLSRDNSSFIEDVRVLIIGGDPQSRKYLEEEICNRRLDGWVLTVGAQPHEKLPLYYRAAEVCVIPSYYETFGLVALEAMACGTPVIASRVGGLKFTVVDGITGYLVPPRDAQGLAARLGEMLHDPALAIKIGRAAANHVRRQFIWPKVVEHLSALYHEVGEWSHGKKTTLSSS</sequence>
<dbReference type="KEGG" id="slp:Slip_0632"/>
<reference evidence="3 4" key="2">
    <citation type="journal article" date="2010" name="Stand. Genomic Sci.">
        <title>Complete genome sequence of Syntrophothermus lipocalidus type strain (TGB-C1).</title>
        <authorList>
            <person name="Djao O.D."/>
            <person name="Zhang X."/>
            <person name="Lucas S."/>
            <person name="Lapidus A."/>
            <person name="Del Rio T.G."/>
            <person name="Nolan M."/>
            <person name="Tice H."/>
            <person name="Cheng J.F."/>
            <person name="Han C."/>
            <person name="Tapia R."/>
            <person name="Goodwin L."/>
            <person name="Pitluck S."/>
            <person name="Liolios K."/>
            <person name="Ivanova N."/>
            <person name="Mavromatis K."/>
            <person name="Mikhailova N."/>
            <person name="Ovchinnikova G."/>
            <person name="Pati A."/>
            <person name="Brambilla E."/>
            <person name="Chen A."/>
            <person name="Palaniappan K."/>
            <person name="Land M."/>
            <person name="Hauser L."/>
            <person name="Chang Y.J."/>
            <person name="Jeffries C.D."/>
            <person name="Rohde M."/>
            <person name="Sikorski J."/>
            <person name="Spring S."/>
            <person name="Goker M."/>
            <person name="Detter J.C."/>
            <person name="Woyke T."/>
            <person name="Bristow J."/>
            <person name="Eisen J.A."/>
            <person name="Markowitz V."/>
            <person name="Hugenholtz P."/>
            <person name="Kyrpides N.C."/>
            <person name="Klenk H.P."/>
        </authorList>
    </citation>
    <scope>NUCLEOTIDE SEQUENCE [LARGE SCALE GENOMIC DNA]</scope>
    <source>
        <strain evidence="4">DSM 12680 / TGB-C1</strain>
    </source>
</reference>
<dbReference type="Pfam" id="PF13439">
    <property type="entry name" value="Glyco_transf_4"/>
    <property type="match status" value="1"/>
</dbReference>
<keyword evidence="4" id="KW-1185">Reference proteome</keyword>
<feature type="domain" description="Glycosyltransferase subfamily 4-like N-terminal" evidence="2">
    <location>
        <begin position="24"/>
        <end position="200"/>
    </location>
</feature>
<dbReference type="InterPro" id="IPR050194">
    <property type="entry name" value="Glycosyltransferase_grp1"/>
</dbReference>
<evidence type="ECO:0000259" key="2">
    <source>
        <dbReference type="Pfam" id="PF13439"/>
    </source>
</evidence>
<dbReference type="OrthoDB" id="9787617at2"/>
<evidence type="ECO:0000259" key="1">
    <source>
        <dbReference type="Pfam" id="PF00534"/>
    </source>
</evidence>
<dbReference type="InterPro" id="IPR028098">
    <property type="entry name" value="Glyco_trans_4-like_N"/>
</dbReference>
<name>D7CL31_SYNLT</name>
<evidence type="ECO:0000313" key="3">
    <source>
        <dbReference type="EMBL" id="ADI01416.1"/>
    </source>
</evidence>
<organism evidence="3 4">
    <name type="scientific">Syntrophothermus lipocalidus (strain DSM 12680 / TGB-C1)</name>
    <dbReference type="NCBI Taxonomy" id="643648"/>
    <lineage>
        <taxon>Bacteria</taxon>
        <taxon>Bacillati</taxon>
        <taxon>Bacillota</taxon>
        <taxon>Clostridia</taxon>
        <taxon>Eubacteriales</taxon>
        <taxon>Syntrophomonadaceae</taxon>
        <taxon>Syntrophothermus</taxon>
    </lineage>
</organism>
<feature type="domain" description="Glycosyl transferase family 1" evidence="1">
    <location>
        <begin position="209"/>
        <end position="380"/>
    </location>
</feature>
<dbReference type="Gene3D" id="3.40.50.2000">
    <property type="entry name" value="Glycogen Phosphorylase B"/>
    <property type="match status" value="2"/>
</dbReference>
<dbReference type="CAZy" id="GT4">
    <property type="family name" value="Glycosyltransferase Family 4"/>
</dbReference>
<dbReference type="PANTHER" id="PTHR45947:SF3">
    <property type="entry name" value="SULFOQUINOVOSYL TRANSFERASE SQD2"/>
    <property type="match status" value="1"/>
</dbReference>
<proteinExistence type="predicted"/>
<dbReference type="InterPro" id="IPR001296">
    <property type="entry name" value="Glyco_trans_1"/>
</dbReference>
<dbReference type="Pfam" id="PF00534">
    <property type="entry name" value="Glycos_transf_1"/>
    <property type="match status" value="1"/>
</dbReference>
<dbReference type="Proteomes" id="UP000000378">
    <property type="component" value="Chromosome"/>
</dbReference>
<dbReference type="HOGENOM" id="CLU_009583_2_3_9"/>
<keyword evidence="3" id="KW-0808">Transferase</keyword>
<evidence type="ECO:0000313" key="4">
    <source>
        <dbReference type="Proteomes" id="UP000000378"/>
    </source>
</evidence>
<dbReference type="AlphaFoldDB" id="D7CL31"/>
<dbReference type="eggNOG" id="COG0297">
    <property type="taxonomic scope" value="Bacteria"/>
</dbReference>
<accession>D7CL31</accession>
<dbReference type="EMBL" id="CP002048">
    <property type="protein sequence ID" value="ADI01416.1"/>
    <property type="molecule type" value="Genomic_DNA"/>
</dbReference>
<gene>
    <name evidence="3" type="ordered locus">Slip_0632</name>
</gene>
<protein>
    <submittedName>
        <fullName evidence="3">Glycosyl transferase group 1</fullName>
    </submittedName>
</protein>
<reference evidence="4" key="1">
    <citation type="journal article" date="2010" name="Stand. Genomic Sci.">
        <title>Complete genome sequence of Syntrophothermus lipocalidus type strain (TGB-C1T).</title>
        <authorList>
            <consortium name="US DOE Joint Genome Institute (JGI-PGF)"/>
            <person name="Djao O."/>
            <person name="Zhang X."/>
            <person name="Lucas S."/>
            <person name="Lapidus A."/>
            <person name="Glavina Del Rio T."/>
            <person name="Nolan M."/>
            <person name="Tice H."/>
            <person name="Cheng J."/>
            <person name="Han C."/>
            <person name="Tapia R."/>
            <person name="Goodwin L."/>
            <person name="Pitluck S."/>
            <person name="Liolios K."/>
            <person name="Ivanova N."/>
            <person name="Mavromatis K."/>
            <person name="Mikhailova N."/>
            <person name="Ovchinnikova G."/>
            <person name="Pati A."/>
            <person name="Brambilla E."/>
            <person name="Chen A."/>
            <person name="Palaniappan K."/>
            <person name="Land M."/>
            <person name="Hauser L."/>
            <person name="Chang Y."/>
            <person name="Jeffries C."/>
            <person name="Rohde M."/>
            <person name="Sikorski J."/>
            <person name="Spring S."/>
            <person name="Goker M."/>
            <person name="Detter J."/>
            <person name="Woyke T."/>
            <person name="Bristow J."/>
            <person name="Eisen J."/>
            <person name="Markowitz V."/>
            <person name="Hugenholtz P."/>
            <person name="Kyrpides N."/>
            <person name="Klenk H."/>
        </authorList>
    </citation>
    <scope>NUCLEOTIDE SEQUENCE [LARGE SCALE GENOMIC DNA]</scope>
    <source>
        <strain evidence="4">DSM 12680 / TGB-C1</strain>
    </source>
</reference>
<dbReference type="PANTHER" id="PTHR45947">
    <property type="entry name" value="SULFOQUINOVOSYL TRANSFERASE SQD2"/>
    <property type="match status" value="1"/>
</dbReference>
<dbReference type="RefSeq" id="WP_013174818.1">
    <property type="nucleotide sequence ID" value="NC_014220.1"/>
</dbReference>
<dbReference type="GO" id="GO:0016757">
    <property type="term" value="F:glycosyltransferase activity"/>
    <property type="evidence" value="ECO:0007669"/>
    <property type="project" value="InterPro"/>
</dbReference>
<dbReference type="STRING" id="643648.Slip_0632"/>
<dbReference type="SUPFAM" id="SSF53756">
    <property type="entry name" value="UDP-Glycosyltransferase/glycogen phosphorylase"/>
    <property type="match status" value="1"/>
</dbReference>